<keyword evidence="3" id="KW-1185">Reference proteome</keyword>
<dbReference type="InterPro" id="IPR002816">
    <property type="entry name" value="TraB/PrgY/GumN_fam"/>
</dbReference>
<feature type="chain" id="PRO_5021420010" evidence="1">
    <location>
        <begin position="21"/>
        <end position="282"/>
    </location>
</feature>
<proteinExistence type="predicted"/>
<accession>A0A4Y8VET9</accession>
<feature type="signal peptide" evidence="1">
    <location>
        <begin position="1"/>
        <end position="20"/>
    </location>
</feature>
<evidence type="ECO:0000313" key="2">
    <source>
        <dbReference type="EMBL" id="TFH79725.1"/>
    </source>
</evidence>
<dbReference type="AlphaFoldDB" id="A0A4Y8VET9"/>
<name>A0A4Y8VET9_9BACT</name>
<keyword evidence="1" id="KW-0732">Signal</keyword>
<comment type="caution">
    <text evidence="2">The sequence shown here is derived from an EMBL/GenBank/DDBJ whole genome shotgun (WGS) entry which is preliminary data.</text>
</comment>
<organism evidence="2 3">
    <name type="scientific">Segatella hominis</name>
    <dbReference type="NCBI Taxonomy" id="2518605"/>
    <lineage>
        <taxon>Bacteria</taxon>
        <taxon>Pseudomonadati</taxon>
        <taxon>Bacteroidota</taxon>
        <taxon>Bacteroidia</taxon>
        <taxon>Bacteroidales</taxon>
        <taxon>Prevotellaceae</taxon>
        <taxon>Segatella</taxon>
    </lineage>
</organism>
<gene>
    <name evidence="2" type="ORF">EXN75_09475</name>
</gene>
<reference evidence="2 3" key="1">
    <citation type="submission" date="2019-02" db="EMBL/GenBank/DDBJ databases">
        <title>Draft Genome Sequence of the Prevotella sp. BCRC 81118, Isolated from Human Feces.</title>
        <authorList>
            <person name="Huang C.-H."/>
        </authorList>
    </citation>
    <scope>NUCLEOTIDE SEQUENCE [LARGE SCALE GENOMIC DNA]</scope>
    <source>
        <strain evidence="2 3">BCRC 81118</strain>
    </source>
</reference>
<sequence>MKRIVLALMLISVSMVSVQAQLLYKISKDSTDQKPSYIMASSRLMNPMGVVSLSGELKEALTNTDQMYFEVNKAAYRESINDAKKLADGKTLLSLLTPAQQTKLNAFLKKYMEVDFRSSYVQKKYGNLTPAALMEDMEQLLFVANHMGMYDPTHTFDQYFEAQAKANNETVGGLSDVDAYINDTYKSDLKQQVARLVEFLENEPTELAKLNKAVGAFKAQDVDAAAKATGAHVSQPTLEAWAAKVQTVMAEKPTFFVVDAANLGGENGLLQLLRNAGCKVEK</sequence>
<dbReference type="Pfam" id="PF01963">
    <property type="entry name" value="TraB_PrgY_gumN"/>
    <property type="match status" value="1"/>
</dbReference>
<evidence type="ECO:0000313" key="3">
    <source>
        <dbReference type="Proteomes" id="UP000297872"/>
    </source>
</evidence>
<dbReference type="OrthoDB" id="9798714at2"/>
<protein>
    <submittedName>
        <fullName evidence="2">TraB/GumN family protein</fullName>
    </submittedName>
</protein>
<evidence type="ECO:0000256" key="1">
    <source>
        <dbReference type="SAM" id="SignalP"/>
    </source>
</evidence>
<dbReference type="EMBL" id="SGVY01000023">
    <property type="protein sequence ID" value="TFH79725.1"/>
    <property type="molecule type" value="Genomic_DNA"/>
</dbReference>
<dbReference type="Proteomes" id="UP000297872">
    <property type="component" value="Unassembled WGS sequence"/>
</dbReference>
<dbReference type="CDD" id="cd14789">
    <property type="entry name" value="Tiki"/>
    <property type="match status" value="1"/>
</dbReference>